<name>A0A1I9KKE0_9CAUD</name>
<dbReference type="Proteomes" id="UP000223158">
    <property type="component" value="Segment"/>
</dbReference>
<proteinExistence type="predicted"/>
<reference evidence="1 2" key="1">
    <citation type="submission" date="2015-11" db="EMBL/GenBank/DDBJ databases">
        <title>Lactobacillus brevis bacteriophage SA-C12: a mosaic Myoviridae member.</title>
        <authorList>
            <person name="Mahony J."/>
        </authorList>
    </citation>
    <scope>NUCLEOTIDE SEQUENCE [LARGE SCALE GENOMIC DNA]</scope>
</reference>
<evidence type="ECO:0000313" key="1">
    <source>
        <dbReference type="EMBL" id="ALY06860.1"/>
    </source>
</evidence>
<dbReference type="EMBL" id="KU052488">
    <property type="protein sequence ID" value="ALY06860.1"/>
    <property type="molecule type" value="Genomic_DNA"/>
</dbReference>
<organism evidence="1 2">
    <name type="scientific">Lactobacillus phage SA-C12</name>
    <dbReference type="NCBI Taxonomy" id="1755697"/>
    <lineage>
        <taxon>Viruses</taxon>
        <taxon>Duplodnaviria</taxon>
        <taxon>Heunggongvirae</taxon>
        <taxon>Uroviricota</taxon>
        <taxon>Caudoviricetes</taxon>
        <taxon>Tybeckvirinae</taxon>
        <taxon>Lenusvirus</taxon>
        <taxon>Lenusvirus SAC12</taxon>
    </lineage>
</organism>
<sequence>MKCPYCHSDGSRLDNASVWGSKPVANVSGPEYPALYIDLSTHKLVMANALEAWRIRYCPMCGRKLLEEEK</sequence>
<dbReference type="GO" id="GO:0016874">
    <property type="term" value="F:ligase activity"/>
    <property type="evidence" value="ECO:0007669"/>
    <property type="project" value="UniProtKB-KW"/>
</dbReference>
<keyword evidence="1" id="KW-0436">Ligase</keyword>
<accession>A0A1I9KKE0</accession>
<protein>
    <submittedName>
        <fullName evidence="1">NAD-dependent DNA ligase Zn finger domain protein</fullName>
    </submittedName>
</protein>
<evidence type="ECO:0000313" key="2">
    <source>
        <dbReference type="Proteomes" id="UP000223158"/>
    </source>
</evidence>
<keyword evidence="2" id="KW-1185">Reference proteome</keyword>
<gene>
    <name evidence="1" type="ORF">SAC12_038</name>
</gene>